<evidence type="ECO:0000256" key="2">
    <source>
        <dbReference type="ARBA" id="ARBA00022692"/>
    </source>
</evidence>
<accession>G3UGA9</accession>
<dbReference type="PROSITE" id="PS50835">
    <property type="entry name" value="IG_LIKE"/>
    <property type="match status" value="1"/>
</dbReference>
<keyword evidence="15" id="KW-1185">Reference proteome</keyword>
<dbReference type="FunFam" id="2.60.40.10:FF:000829">
    <property type="entry name" value="Sialic acid-binding Ig-like lectin 8"/>
    <property type="match status" value="1"/>
</dbReference>
<dbReference type="InterPro" id="IPR013783">
    <property type="entry name" value="Ig-like_fold"/>
</dbReference>
<evidence type="ECO:0000256" key="4">
    <source>
        <dbReference type="ARBA" id="ARBA00022734"/>
    </source>
</evidence>
<dbReference type="SMART" id="SM00409">
    <property type="entry name" value="IG"/>
    <property type="match status" value="2"/>
</dbReference>
<dbReference type="SUPFAM" id="SSF48726">
    <property type="entry name" value="Immunoglobulin"/>
    <property type="match status" value="3"/>
</dbReference>
<keyword evidence="7" id="KW-0472">Membrane</keyword>
<keyword evidence="8" id="KW-1015">Disulfide bond</keyword>
<dbReference type="AlphaFoldDB" id="G3UGA9"/>
<evidence type="ECO:0000256" key="8">
    <source>
        <dbReference type="ARBA" id="ARBA00023157"/>
    </source>
</evidence>
<evidence type="ECO:0000256" key="10">
    <source>
        <dbReference type="ARBA" id="ARBA00023319"/>
    </source>
</evidence>
<dbReference type="InterPro" id="IPR013106">
    <property type="entry name" value="Ig_V-set"/>
</dbReference>
<feature type="signal peptide" evidence="12">
    <location>
        <begin position="1"/>
        <end position="15"/>
    </location>
</feature>
<dbReference type="GO" id="GO:0030246">
    <property type="term" value="F:carbohydrate binding"/>
    <property type="evidence" value="ECO:0007669"/>
    <property type="project" value="UniProtKB-KW"/>
</dbReference>
<keyword evidence="4" id="KW-0430">Lectin</keyword>
<organism evidence="14 15">
    <name type="scientific">Loxodonta africana</name>
    <name type="common">African elephant</name>
    <dbReference type="NCBI Taxonomy" id="9785"/>
    <lineage>
        <taxon>Eukaryota</taxon>
        <taxon>Metazoa</taxon>
        <taxon>Chordata</taxon>
        <taxon>Craniata</taxon>
        <taxon>Vertebrata</taxon>
        <taxon>Euteleostomi</taxon>
        <taxon>Mammalia</taxon>
        <taxon>Eutheria</taxon>
        <taxon>Afrotheria</taxon>
        <taxon>Proboscidea</taxon>
        <taxon>Elephantidae</taxon>
        <taxon>Loxodonta</taxon>
    </lineage>
</organism>
<evidence type="ECO:0000256" key="12">
    <source>
        <dbReference type="SAM" id="SignalP"/>
    </source>
</evidence>
<dbReference type="eggNOG" id="ENOG502S41V">
    <property type="taxonomic scope" value="Eukaryota"/>
</dbReference>
<name>G3UGA9_LOXAF</name>
<evidence type="ECO:0000256" key="9">
    <source>
        <dbReference type="ARBA" id="ARBA00023180"/>
    </source>
</evidence>
<evidence type="ECO:0000313" key="15">
    <source>
        <dbReference type="Proteomes" id="UP000007646"/>
    </source>
</evidence>
<keyword evidence="5" id="KW-0130">Cell adhesion</keyword>
<feature type="domain" description="Ig-like" evidence="13">
    <location>
        <begin position="263"/>
        <end position="328"/>
    </location>
</feature>
<dbReference type="InParanoid" id="G3UGA9"/>
<evidence type="ECO:0000256" key="11">
    <source>
        <dbReference type="ARBA" id="ARBA00038361"/>
    </source>
</evidence>
<proteinExistence type="inferred from homology"/>
<feature type="chain" id="PRO_5012181059" description="Ig-like domain-containing protein" evidence="12">
    <location>
        <begin position="16"/>
        <end position="379"/>
    </location>
</feature>
<reference evidence="14" key="2">
    <citation type="submission" date="2025-08" db="UniProtKB">
        <authorList>
            <consortium name="Ensembl"/>
        </authorList>
    </citation>
    <scope>IDENTIFICATION</scope>
    <source>
        <strain evidence="14">Isolate ISIS603380</strain>
    </source>
</reference>
<evidence type="ECO:0000256" key="3">
    <source>
        <dbReference type="ARBA" id="ARBA00022729"/>
    </source>
</evidence>
<evidence type="ECO:0000256" key="5">
    <source>
        <dbReference type="ARBA" id="ARBA00022889"/>
    </source>
</evidence>
<dbReference type="Proteomes" id="UP000007646">
    <property type="component" value="Unassembled WGS sequence"/>
</dbReference>
<evidence type="ECO:0000256" key="1">
    <source>
        <dbReference type="ARBA" id="ARBA00004479"/>
    </source>
</evidence>
<keyword evidence="6" id="KW-1133">Transmembrane helix</keyword>
<dbReference type="Pfam" id="PF07686">
    <property type="entry name" value="V-set"/>
    <property type="match status" value="1"/>
</dbReference>
<protein>
    <recommendedName>
        <fullName evidence="13">Ig-like domain-containing protein</fullName>
    </recommendedName>
</protein>
<comment type="subcellular location">
    <subcellularLocation>
        <location evidence="1">Membrane</location>
        <topology evidence="1">Single-pass type I membrane protein</topology>
    </subcellularLocation>
</comment>
<dbReference type="GeneTree" id="ENSGT01150000286907"/>
<keyword evidence="3 12" id="KW-0732">Signal</keyword>
<dbReference type="GO" id="GO:0005886">
    <property type="term" value="C:plasma membrane"/>
    <property type="evidence" value="ECO:0007669"/>
    <property type="project" value="TreeGrafter"/>
</dbReference>
<evidence type="ECO:0000256" key="7">
    <source>
        <dbReference type="ARBA" id="ARBA00023136"/>
    </source>
</evidence>
<dbReference type="PANTHER" id="PTHR12035:SF136">
    <property type="entry name" value="MYELOID CELL SURFACE ANTIGEN CD33"/>
    <property type="match status" value="1"/>
</dbReference>
<evidence type="ECO:0000313" key="14">
    <source>
        <dbReference type="Ensembl" id="ENSLAFP00000026867.1"/>
    </source>
</evidence>
<dbReference type="InterPro" id="IPR003599">
    <property type="entry name" value="Ig_sub"/>
</dbReference>
<dbReference type="GO" id="GO:0033691">
    <property type="term" value="F:sialic acid binding"/>
    <property type="evidence" value="ECO:0007669"/>
    <property type="project" value="TreeGrafter"/>
</dbReference>
<keyword evidence="10" id="KW-0393">Immunoglobulin domain</keyword>
<comment type="similarity">
    <text evidence="11">Belongs to the immunoglobulin superfamily. SIGLEC (sialic acid binding Ig-like lectin) family.</text>
</comment>
<evidence type="ECO:0000256" key="6">
    <source>
        <dbReference type="ARBA" id="ARBA00022989"/>
    </source>
</evidence>
<dbReference type="STRING" id="9785.ENSLAFP00000026867"/>
<sequence>MLLLLLLSLLSKGQSCGSLSDFTLQVQGPVRVQEGLCILVPCTVFYSHKDWTYSDPAYSYWFKEGVDVNKDASGATNKQGQEVQEETQGQFFLLGNTGTCSRSLNIRNTRMHDSGSYFFQVERGNMKFTYKSNQLSVHVTALTQTPNIHILGTLEATRPKNLTCIALRACKWGTPPTFSWTGTCISSPMIPNCPVLTLTPWPQDHNLTCQLTFPEAGVTTERTVQLSMFFLYALLNVAITVFRGNGTEGTGSTITENGLLPYVQEGQYLCLVCVISSNPPGRLSWDQLFLALEPGVLELPKVESGDRGEFTCLDQHPLGSKHVSLSLSVQSSPTCRRCVSVKQKGSWPMVFTLIRGRFMGGFLLTYGLTWICYTRCGDP</sequence>
<dbReference type="InterPro" id="IPR036179">
    <property type="entry name" value="Ig-like_dom_sf"/>
</dbReference>
<dbReference type="HOGENOM" id="CLU_024444_6_1_1"/>
<dbReference type="GO" id="GO:0007155">
    <property type="term" value="P:cell adhesion"/>
    <property type="evidence" value="ECO:0007669"/>
    <property type="project" value="UniProtKB-KW"/>
</dbReference>
<reference evidence="14 15" key="1">
    <citation type="submission" date="2009-06" db="EMBL/GenBank/DDBJ databases">
        <title>The Genome Sequence of Loxodonta africana (African elephant).</title>
        <authorList>
            <person name="Di Palma F."/>
            <person name="Heiman D."/>
            <person name="Young S."/>
            <person name="Johnson J."/>
            <person name="Lander E.S."/>
            <person name="Lindblad-Toh K."/>
        </authorList>
    </citation>
    <scope>NUCLEOTIDE SEQUENCE [LARGE SCALE GENOMIC DNA]</scope>
    <source>
        <strain evidence="14 15">Isolate ISIS603380</strain>
    </source>
</reference>
<dbReference type="InterPro" id="IPR007110">
    <property type="entry name" value="Ig-like_dom"/>
</dbReference>
<dbReference type="Ensembl" id="ENSLAFT00000034118.1">
    <property type="protein sequence ID" value="ENSLAFP00000026867.1"/>
    <property type="gene ID" value="ENSLAFG00000029474.1"/>
</dbReference>
<dbReference type="OMA" id="ASTHWIN"/>
<keyword evidence="2" id="KW-0812">Transmembrane</keyword>
<dbReference type="PANTHER" id="PTHR12035">
    <property type="entry name" value="SIALIC ACID BINDING IMMUNOGLOBULIN-LIKE LECTIN"/>
    <property type="match status" value="1"/>
</dbReference>
<reference evidence="14" key="3">
    <citation type="submission" date="2025-09" db="UniProtKB">
        <authorList>
            <consortium name="Ensembl"/>
        </authorList>
    </citation>
    <scope>IDENTIFICATION</scope>
    <source>
        <strain evidence="14">Isolate ISIS603380</strain>
    </source>
</reference>
<dbReference type="InterPro" id="IPR051036">
    <property type="entry name" value="SIGLEC"/>
</dbReference>
<keyword evidence="9" id="KW-0325">Glycoprotein</keyword>
<evidence type="ECO:0000259" key="13">
    <source>
        <dbReference type="PROSITE" id="PS50835"/>
    </source>
</evidence>
<dbReference type="Gene3D" id="2.60.40.10">
    <property type="entry name" value="Immunoglobulins"/>
    <property type="match status" value="3"/>
</dbReference>